<evidence type="ECO:0000256" key="2">
    <source>
        <dbReference type="ARBA" id="ARBA00008707"/>
    </source>
</evidence>
<dbReference type="Gramene" id="Psat01G0589300-T1">
    <property type="protein sequence ID" value="KAI5448661.1"/>
    <property type="gene ID" value="KIW84_015893"/>
</dbReference>
<accession>A0A9D5BS36</accession>
<feature type="transmembrane region" description="Helical" evidence="6">
    <location>
        <begin position="101"/>
        <end position="119"/>
    </location>
</feature>
<sequence>CMNQPAFLNMSVRQRRSDKQSTEADDNIVLSGAVADGSSLKVTHEISSSSSSSSLSTRALSGALTGTANLAKLLPSGTLLAFQILIPVFTKNGACDSVTRILTLVLLLLLAFSCILACFTDTVTSSDGRRIYHGIATFKGLWLFDYSPVVGETLPDLTQYKISIMDFVHAFLSVLLFFAVALSDKNVLTCYYPKPGDETKEVLDIVPLGIGTLCSLLFIVFPTTRHGIGYPLIPAPK</sequence>
<evidence type="ECO:0000256" key="1">
    <source>
        <dbReference type="ARBA" id="ARBA00004141"/>
    </source>
</evidence>
<name>A0A9D5BS36_PEA</name>
<feature type="non-terminal residue" evidence="7">
    <location>
        <position position="1"/>
    </location>
</feature>
<keyword evidence="5 6" id="KW-0472">Membrane</keyword>
<feature type="transmembrane region" description="Helical" evidence="6">
    <location>
        <begin position="162"/>
        <end position="182"/>
    </location>
</feature>
<dbReference type="AlphaFoldDB" id="A0A9D5BS36"/>
<protein>
    <submittedName>
        <fullName evidence="7">Uncharacterized protein</fullName>
    </submittedName>
</protein>
<dbReference type="Proteomes" id="UP001058974">
    <property type="component" value="Chromosome 1"/>
</dbReference>
<keyword evidence="8" id="KW-1185">Reference proteome</keyword>
<comment type="subcellular location">
    <subcellularLocation>
        <location evidence="1">Membrane</location>
        <topology evidence="1">Multi-pass membrane protein</topology>
    </subcellularLocation>
</comment>
<comment type="similarity">
    <text evidence="2">Belongs to the plant DMP1 protein family.</text>
</comment>
<evidence type="ECO:0000256" key="3">
    <source>
        <dbReference type="ARBA" id="ARBA00022692"/>
    </source>
</evidence>
<evidence type="ECO:0000256" key="4">
    <source>
        <dbReference type="ARBA" id="ARBA00022989"/>
    </source>
</evidence>
<dbReference type="Pfam" id="PF05078">
    <property type="entry name" value="DUF679"/>
    <property type="match status" value="1"/>
</dbReference>
<organism evidence="7 8">
    <name type="scientific">Pisum sativum</name>
    <name type="common">Garden pea</name>
    <name type="synonym">Lathyrus oleraceus</name>
    <dbReference type="NCBI Taxonomy" id="3888"/>
    <lineage>
        <taxon>Eukaryota</taxon>
        <taxon>Viridiplantae</taxon>
        <taxon>Streptophyta</taxon>
        <taxon>Embryophyta</taxon>
        <taxon>Tracheophyta</taxon>
        <taxon>Spermatophyta</taxon>
        <taxon>Magnoliopsida</taxon>
        <taxon>eudicotyledons</taxon>
        <taxon>Gunneridae</taxon>
        <taxon>Pentapetalae</taxon>
        <taxon>rosids</taxon>
        <taxon>fabids</taxon>
        <taxon>Fabales</taxon>
        <taxon>Fabaceae</taxon>
        <taxon>Papilionoideae</taxon>
        <taxon>50 kb inversion clade</taxon>
        <taxon>NPAAA clade</taxon>
        <taxon>Hologalegina</taxon>
        <taxon>IRL clade</taxon>
        <taxon>Fabeae</taxon>
        <taxon>Lathyrus</taxon>
    </lineage>
</organism>
<dbReference type="PANTHER" id="PTHR31621:SF1">
    <property type="entry name" value="PROTEIN DMP5"/>
    <property type="match status" value="1"/>
</dbReference>
<evidence type="ECO:0000256" key="6">
    <source>
        <dbReference type="SAM" id="Phobius"/>
    </source>
</evidence>
<gene>
    <name evidence="7" type="ORF">KIW84_015893</name>
</gene>
<dbReference type="PANTHER" id="PTHR31621">
    <property type="entry name" value="PROTEIN DMP3"/>
    <property type="match status" value="1"/>
</dbReference>
<dbReference type="GO" id="GO:0005737">
    <property type="term" value="C:cytoplasm"/>
    <property type="evidence" value="ECO:0007669"/>
    <property type="project" value="UniProtKB-ARBA"/>
</dbReference>
<comment type="caution">
    <text evidence="7">The sequence shown here is derived from an EMBL/GenBank/DDBJ whole genome shotgun (WGS) entry which is preliminary data.</text>
</comment>
<evidence type="ECO:0000313" key="7">
    <source>
        <dbReference type="EMBL" id="KAI5448661.1"/>
    </source>
</evidence>
<dbReference type="GO" id="GO:0010256">
    <property type="term" value="P:endomembrane system organization"/>
    <property type="evidence" value="ECO:0007669"/>
    <property type="project" value="TreeGrafter"/>
</dbReference>
<proteinExistence type="inferred from homology"/>
<dbReference type="GO" id="GO:0016020">
    <property type="term" value="C:membrane"/>
    <property type="evidence" value="ECO:0007669"/>
    <property type="project" value="UniProtKB-SubCell"/>
</dbReference>
<keyword evidence="3 6" id="KW-0812">Transmembrane</keyword>
<evidence type="ECO:0000313" key="8">
    <source>
        <dbReference type="Proteomes" id="UP001058974"/>
    </source>
</evidence>
<dbReference type="EMBL" id="JAMSHJ010000001">
    <property type="protein sequence ID" value="KAI5448661.1"/>
    <property type="molecule type" value="Genomic_DNA"/>
</dbReference>
<dbReference type="InterPro" id="IPR007770">
    <property type="entry name" value="DMP"/>
</dbReference>
<keyword evidence="4 6" id="KW-1133">Transmembrane helix</keyword>
<feature type="transmembrane region" description="Helical" evidence="6">
    <location>
        <begin position="202"/>
        <end position="221"/>
    </location>
</feature>
<evidence type="ECO:0000256" key="5">
    <source>
        <dbReference type="ARBA" id="ARBA00023136"/>
    </source>
</evidence>
<reference evidence="7 8" key="1">
    <citation type="journal article" date="2022" name="Nat. Genet.">
        <title>Improved pea reference genome and pan-genome highlight genomic features and evolutionary characteristics.</title>
        <authorList>
            <person name="Yang T."/>
            <person name="Liu R."/>
            <person name="Luo Y."/>
            <person name="Hu S."/>
            <person name="Wang D."/>
            <person name="Wang C."/>
            <person name="Pandey M.K."/>
            <person name="Ge S."/>
            <person name="Xu Q."/>
            <person name="Li N."/>
            <person name="Li G."/>
            <person name="Huang Y."/>
            <person name="Saxena R.K."/>
            <person name="Ji Y."/>
            <person name="Li M."/>
            <person name="Yan X."/>
            <person name="He Y."/>
            <person name="Liu Y."/>
            <person name="Wang X."/>
            <person name="Xiang C."/>
            <person name="Varshney R.K."/>
            <person name="Ding H."/>
            <person name="Gao S."/>
            <person name="Zong X."/>
        </authorList>
    </citation>
    <scope>NUCLEOTIDE SEQUENCE [LARGE SCALE GENOMIC DNA]</scope>
    <source>
        <strain evidence="7 8">cv. Zhongwan 6</strain>
    </source>
</reference>